<sequence>MSDATPAAGWYPAPHADNELRYWDGMHWLEPEPAPANVTSDALPTAADVPGEAATPTEAEPSAKAKMPAKKKWIIGGSIAAGWSVEMLLA</sequence>
<dbReference type="EMBL" id="ATAO01000113">
    <property type="protein sequence ID" value="EQM81794.1"/>
    <property type="molecule type" value="Genomic_DNA"/>
</dbReference>
<evidence type="ECO:0000259" key="2">
    <source>
        <dbReference type="Pfam" id="PF10708"/>
    </source>
</evidence>
<dbReference type="InterPro" id="IPR018929">
    <property type="entry name" value="DUF2510"/>
</dbReference>
<feature type="compositionally biased region" description="Low complexity" evidence="1">
    <location>
        <begin position="52"/>
        <end position="66"/>
    </location>
</feature>
<evidence type="ECO:0000313" key="4">
    <source>
        <dbReference type="Proteomes" id="UP000016033"/>
    </source>
</evidence>
<organism evidence="3 4">
    <name type="scientific">Microbacterium maritypicum MF109</name>
    <dbReference type="NCBI Taxonomy" id="1333857"/>
    <lineage>
        <taxon>Bacteria</taxon>
        <taxon>Bacillati</taxon>
        <taxon>Actinomycetota</taxon>
        <taxon>Actinomycetes</taxon>
        <taxon>Micrococcales</taxon>
        <taxon>Microbacteriaceae</taxon>
        <taxon>Microbacterium</taxon>
    </lineage>
</organism>
<name>T5KP27_MICMQ</name>
<comment type="caution">
    <text evidence="3">The sequence shown here is derived from an EMBL/GenBank/DDBJ whole genome shotgun (WGS) entry which is preliminary data.</text>
</comment>
<accession>T5KP27</accession>
<dbReference type="Pfam" id="PF10708">
    <property type="entry name" value="DUF2510"/>
    <property type="match status" value="1"/>
</dbReference>
<gene>
    <name evidence="3" type="ORF">L687_13980</name>
</gene>
<dbReference type="RefSeq" id="WP_021199073.1">
    <property type="nucleotide sequence ID" value="NZ_ATAO01000113.1"/>
</dbReference>
<feature type="region of interest" description="Disordered" evidence="1">
    <location>
        <begin position="33"/>
        <end position="67"/>
    </location>
</feature>
<dbReference type="PATRIC" id="fig|1333857.3.peg.1102"/>
<protein>
    <recommendedName>
        <fullName evidence="2">DUF2510 domain-containing protein</fullName>
    </recommendedName>
</protein>
<feature type="domain" description="DUF2510" evidence="2">
    <location>
        <begin position="8"/>
        <end position="30"/>
    </location>
</feature>
<proteinExistence type="predicted"/>
<reference evidence="3 4" key="1">
    <citation type="journal article" date="2013" name="Genome Announc.">
        <title>Whole-genome sequences of five oyster-associated bacteria show potential for crude oil hydrocarbon degradation.</title>
        <authorList>
            <person name="Chauhan A."/>
            <person name="Green S."/>
            <person name="Pathak A."/>
            <person name="Thomas J."/>
            <person name="Venkatramanan R."/>
        </authorList>
    </citation>
    <scope>NUCLEOTIDE SEQUENCE [LARGE SCALE GENOMIC DNA]</scope>
    <source>
        <strain evidence="3 4">MF109</strain>
    </source>
</reference>
<evidence type="ECO:0000313" key="3">
    <source>
        <dbReference type="EMBL" id="EQM81794.1"/>
    </source>
</evidence>
<dbReference type="Proteomes" id="UP000016033">
    <property type="component" value="Unassembled WGS sequence"/>
</dbReference>
<dbReference type="AlphaFoldDB" id="T5KP27"/>
<evidence type="ECO:0000256" key="1">
    <source>
        <dbReference type="SAM" id="MobiDB-lite"/>
    </source>
</evidence>